<dbReference type="SMART" id="SM00332">
    <property type="entry name" value="PP2Cc"/>
    <property type="match status" value="1"/>
</dbReference>
<dbReference type="Gene3D" id="3.60.40.10">
    <property type="entry name" value="PPM-type phosphatase domain"/>
    <property type="match status" value="1"/>
</dbReference>
<dbReference type="InterPro" id="IPR001932">
    <property type="entry name" value="PPM-type_phosphatase-like_dom"/>
</dbReference>
<evidence type="ECO:0000313" key="3">
    <source>
        <dbReference type="Proteomes" id="UP000092993"/>
    </source>
</evidence>
<dbReference type="InterPro" id="IPR036457">
    <property type="entry name" value="PPM-type-like_dom_sf"/>
</dbReference>
<comment type="caution">
    <text evidence="2">The sequence shown here is derived from an EMBL/GenBank/DDBJ whole genome shotgun (WGS) entry which is preliminary data.</text>
</comment>
<reference evidence="2 3" key="1">
    <citation type="submission" date="2016-03" db="EMBL/GenBank/DDBJ databases">
        <title>Whole genome sequencing of Grifola frondosa 9006-11.</title>
        <authorList>
            <person name="Min B."/>
            <person name="Park H."/>
            <person name="Kim J.-G."/>
            <person name="Cho H."/>
            <person name="Oh Y.-L."/>
            <person name="Kong W.-S."/>
            <person name="Choi I.-G."/>
        </authorList>
    </citation>
    <scope>NUCLEOTIDE SEQUENCE [LARGE SCALE GENOMIC DNA]</scope>
    <source>
        <strain evidence="2 3">9006-11</strain>
    </source>
</reference>
<dbReference type="STRING" id="5627.A0A1C7LTW3"/>
<dbReference type="InterPro" id="IPR015655">
    <property type="entry name" value="PP2C"/>
</dbReference>
<dbReference type="CDD" id="cd00143">
    <property type="entry name" value="PP2Cc"/>
    <property type="match status" value="1"/>
</dbReference>
<dbReference type="AlphaFoldDB" id="A0A1C7LTW3"/>
<evidence type="ECO:0000313" key="2">
    <source>
        <dbReference type="EMBL" id="OBZ68173.1"/>
    </source>
</evidence>
<sequence>MYYAGAPILIEDCGPRTTAIDICGQKFDFNHPISFSHPALKWAYPASLVLVKPQANMGVRVVNLSPATTSDCIGAFDEVKDFAVTDMGRGGPDRWTYRILREPGLTAELDRLSNPRSVGAVHSVTFQPCRSYHHRSQDRYTVEEWRLPGGTWTCTAIFDGHMNHDAVEVVSHKLSPRIKESLESLLRTTPAHSFSPELVSSVLSQAITQLDNLILSEFLELFPGGHIDMAHVRQVINDQSGTGEGYRKTASALGGTTALVALTDPAKANIWVANLGDCCAVLGTRDESGSWHGTLINSIHNGSNPTEVQRIRSEHPAETDCVRNERVLGFLAPTRGTGDNRALSLHLIDYVIRRPALGDAWLKLPAQYTEKVFSHLEADWLSQYSLHPHASQITTPPYVSNKPDVYHMALKRRVRNGSFCGDGLLIMCSDGLTDLYEGFSHEEMADDWVRVVGEEADSIARGERPRGTNLASVLLRDAVGGSDEQLLSRNLTVEMEERWIDDTTIVVQLFL</sequence>
<dbReference type="PANTHER" id="PTHR13832:SF792">
    <property type="entry name" value="GM14286P"/>
    <property type="match status" value="1"/>
</dbReference>
<accession>A0A1C7LTW3</accession>
<protein>
    <submittedName>
        <fullName evidence="2">Protein phosphatase 2C C10F6.17c</fullName>
    </submittedName>
</protein>
<dbReference type="GO" id="GO:0004722">
    <property type="term" value="F:protein serine/threonine phosphatase activity"/>
    <property type="evidence" value="ECO:0007669"/>
    <property type="project" value="InterPro"/>
</dbReference>
<proteinExistence type="predicted"/>
<name>A0A1C7LTW3_GRIFR</name>
<dbReference type="OMA" id="RWTYRML"/>
<dbReference type="PROSITE" id="PS51746">
    <property type="entry name" value="PPM_2"/>
    <property type="match status" value="1"/>
</dbReference>
<organism evidence="2 3">
    <name type="scientific">Grifola frondosa</name>
    <name type="common">Maitake</name>
    <name type="synonym">Polyporus frondosus</name>
    <dbReference type="NCBI Taxonomy" id="5627"/>
    <lineage>
        <taxon>Eukaryota</taxon>
        <taxon>Fungi</taxon>
        <taxon>Dikarya</taxon>
        <taxon>Basidiomycota</taxon>
        <taxon>Agaricomycotina</taxon>
        <taxon>Agaricomycetes</taxon>
        <taxon>Polyporales</taxon>
        <taxon>Grifolaceae</taxon>
        <taxon>Grifola</taxon>
    </lineage>
</organism>
<dbReference type="EMBL" id="LUGG01000022">
    <property type="protein sequence ID" value="OBZ68173.1"/>
    <property type="molecule type" value="Genomic_DNA"/>
</dbReference>
<dbReference type="PANTHER" id="PTHR13832">
    <property type="entry name" value="PROTEIN PHOSPHATASE 2C"/>
    <property type="match status" value="1"/>
</dbReference>
<keyword evidence="3" id="KW-1185">Reference proteome</keyword>
<gene>
    <name evidence="2" type="ORF">A0H81_11910</name>
</gene>
<dbReference type="Proteomes" id="UP000092993">
    <property type="component" value="Unassembled WGS sequence"/>
</dbReference>
<dbReference type="SUPFAM" id="SSF81606">
    <property type="entry name" value="PP2C-like"/>
    <property type="match status" value="1"/>
</dbReference>
<dbReference type="OrthoDB" id="420076at2759"/>
<dbReference type="Pfam" id="PF00481">
    <property type="entry name" value="PP2C"/>
    <property type="match status" value="1"/>
</dbReference>
<feature type="domain" description="PPM-type phosphatase" evidence="1">
    <location>
        <begin position="132"/>
        <end position="510"/>
    </location>
</feature>
<evidence type="ECO:0000259" key="1">
    <source>
        <dbReference type="PROSITE" id="PS51746"/>
    </source>
</evidence>